<keyword evidence="3" id="KW-1185">Reference proteome</keyword>
<protein>
    <submittedName>
        <fullName evidence="2">Uncharacterized protein</fullName>
    </submittedName>
</protein>
<keyword evidence="1" id="KW-0472">Membrane</keyword>
<evidence type="ECO:0000313" key="3">
    <source>
        <dbReference type="Proteomes" id="UP001497527"/>
    </source>
</evidence>
<feature type="transmembrane region" description="Helical" evidence="1">
    <location>
        <begin position="21"/>
        <end position="40"/>
    </location>
</feature>
<dbReference type="Proteomes" id="UP001497527">
    <property type="component" value="Unassembled WGS sequence"/>
</dbReference>
<keyword evidence="1" id="KW-0812">Transmembrane</keyword>
<keyword evidence="1" id="KW-1133">Transmembrane helix</keyword>
<organism evidence="2 3">
    <name type="scientific">Tenacibaculum polynesiense</name>
    <dbReference type="NCBI Taxonomy" id="3137857"/>
    <lineage>
        <taxon>Bacteria</taxon>
        <taxon>Pseudomonadati</taxon>
        <taxon>Bacteroidota</taxon>
        <taxon>Flavobacteriia</taxon>
        <taxon>Flavobacteriales</taxon>
        <taxon>Flavobacteriaceae</taxon>
        <taxon>Tenacibaculum</taxon>
    </lineage>
</organism>
<comment type="caution">
    <text evidence="2">The sequence shown here is derived from an EMBL/GenBank/DDBJ whole genome shotgun (WGS) entry which is preliminary data.</text>
</comment>
<reference evidence="2 3" key="1">
    <citation type="submission" date="2024-05" db="EMBL/GenBank/DDBJ databases">
        <authorList>
            <person name="Duchaud E."/>
        </authorList>
    </citation>
    <scope>NUCLEOTIDE SEQUENCE [LARGE SCALE GENOMIC DNA]</scope>
    <source>
        <strain evidence="2">Ena-SAMPLE-TAB-13-05-2024-13:56:06:370-140308</strain>
    </source>
</reference>
<proteinExistence type="predicted"/>
<evidence type="ECO:0000313" key="2">
    <source>
        <dbReference type="EMBL" id="CAL2101805.1"/>
    </source>
</evidence>
<sequence>MKAAKESLILMYEMFLFKTNDLIDILFVVFVWVGAIIVLLNL</sequence>
<accession>A0ABM9P8A3</accession>
<dbReference type="EMBL" id="CAXJIO010000010">
    <property type="protein sequence ID" value="CAL2101805.1"/>
    <property type="molecule type" value="Genomic_DNA"/>
</dbReference>
<evidence type="ECO:0000256" key="1">
    <source>
        <dbReference type="SAM" id="Phobius"/>
    </source>
</evidence>
<name>A0ABM9P8A3_9FLAO</name>
<dbReference type="RefSeq" id="WP_348715042.1">
    <property type="nucleotide sequence ID" value="NZ_CAXJIO010000010.1"/>
</dbReference>
<gene>
    <name evidence="2" type="ORF">T190423A01A_10368</name>
</gene>